<dbReference type="GO" id="GO:0050241">
    <property type="term" value="F:pyrroline-2-carboxylate reductase activity"/>
    <property type="evidence" value="ECO:0007669"/>
    <property type="project" value="UniProtKB-EC"/>
</dbReference>
<comment type="subunit">
    <text evidence="15">Homodimer. Binds the thyroid hormone triiodothyronine (T3); T3 binding inhibits enzymatic activity.</text>
</comment>
<comment type="catalytic activity">
    <reaction evidence="5">
        <text>L-pipecolate + NAD(+) = Delta(1)-piperideine-2-carboxylate + NADH + H(+)</text>
        <dbReference type="Rhea" id="RHEA:30807"/>
        <dbReference type="ChEBI" id="CHEBI:15378"/>
        <dbReference type="ChEBI" id="CHEBI:57540"/>
        <dbReference type="ChEBI" id="CHEBI:57945"/>
        <dbReference type="ChEBI" id="CHEBI:61185"/>
        <dbReference type="ChEBI" id="CHEBI:77631"/>
        <dbReference type="EC" id="1.5.1.1"/>
    </reaction>
    <physiologicalReaction direction="right-to-left" evidence="5">
        <dbReference type="Rhea" id="RHEA:30809"/>
    </physiologicalReaction>
</comment>
<comment type="catalytic activity">
    <reaction evidence="12">
        <text>(3R)-1,4-thiomorpholine-3-carboxylate + NADP(+) = 3,4-dehydrothiomorpholine-3-carboxylate + NADPH + 2 H(+)</text>
        <dbReference type="Rhea" id="RHEA:12500"/>
        <dbReference type="ChEBI" id="CHEBI:15378"/>
        <dbReference type="ChEBI" id="CHEBI:57783"/>
        <dbReference type="ChEBI" id="CHEBI:58349"/>
        <dbReference type="ChEBI" id="CHEBI:58517"/>
        <dbReference type="ChEBI" id="CHEBI:176873"/>
        <dbReference type="EC" id="1.5.1.25"/>
    </reaction>
    <physiologicalReaction direction="right-to-left" evidence="12">
        <dbReference type="Rhea" id="RHEA:12502"/>
    </physiologicalReaction>
</comment>
<comment type="catalytic activity">
    <reaction evidence="7">
        <text>L-proline + NADP(+) = 1-pyrroline-2-carboxylate + NADPH + H(+)</text>
        <dbReference type="Rhea" id="RHEA:20317"/>
        <dbReference type="ChEBI" id="CHEBI:15378"/>
        <dbReference type="ChEBI" id="CHEBI:39785"/>
        <dbReference type="ChEBI" id="CHEBI:57783"/>
        <dbReference type="ChEBI" id="CHEBI:58349"/>
        <dbReference type="ChEBI" id="CHEBI:60039"/>
        <dbReference type="EC" id="1.5.1.1"/>
    </reaction>
    <physiologicalReaction direction="right-to-left" evidence="7">
        <dbReference type="Rhea" id="RHEA:20319"/>
    </physiologicalReaction>
</comment>
<evidence type="ECO:0000256" key="1">
    <source>
        <dbReference type="ARBA" id="ARBA00008903"/>
    </source>
</evidence>
<evidence type="ECO:0000256" key="9">
    <source>
        <dbReference type="ARBA" id="ARBA00093227"/>
    </source>
</evidence>
<comment type="caution">
    <text evidence="18">The sequence shown here is derived from an EMBL/GenBank/DDBJ whole genome shotgun (WGS) entry which is preliminary data.</text>
</comment>
<evidence type="ECO:0000256" key="5">
    <source>
        <dbReference type="ARBA" id="ARBA00093190"/>
    </source>
</evidence>
<evidence type="ECO:0000256" key="7">
    <source>
        <dbReference type="ARBA" id="ARBA00093203"/>
    </source>
</evidence>
<keyword evidence="19" id="KW-1185">Reference proteome</keyword>
<dbReference type="Gene3D" id="3.30.1780.10">
    <property type="entry name" value="ornithine cyclodeaminase, domain 1"/>
    <property type="match status" value="1"/>
</dbReference>
<reference evidence="18 19" key="1">
    <citation type="submission" date="2024-01" db="EMBL/GenBank/DDBJ databases">
        <title>The genome of the rayed Mediterranean limpet Patella caerulea (Linnaeus, 1758).</title>
        <authorList>
            <person name="Anh-Thu Weber A."/>
            <person name="Halstead-Nussloch G."/>
        </authorList>
    </citation>
    <scope>NUCLEOTIDE SEQUENCE [LARGE SCALE GENOMIC DNA]</scope>
    <source>
        <strain evidence="18">AATW-2023a</strain>
        <tissue evidence="18">Whole specimen</tissue>
    </source>
</reference>
<dbReference type="EMBL" id="JAZGQO010000014">
    <property type="protein sequence ID" value="KAK6171586.1"/>
    <property type="molecule type" value="Genomic_DNA"/>
</dbReference>
<gene>
    <name evidence="18" type="ORF">SNE40_019742</name>
</gene>
<comment type="catalytic activity">
    <reaction evidence="8">
        <text>(3R)-1,4-thiomorpholine-3-carboxylate + NAD(+) = 3,4-dehydrothiomorpholine-3-carboxylate + NADH + 2 H(+)</text>
        <dbReference type="Rhea" id="RHEA:12504"/>
        <dbReference type="ChEBI" id="CHEBI:15378"/>
        <dbReference type="ChEBI" id="CHEBI:57540"/>
        <dbReference type="ChEBI" id="CHEBI:57945"/>
        <dbReference type="ChEBI" id="CHEBI:58517"/>
        <dbReference type="ChEBI" id="CHEBI:176873"/>
        <dbReference type="EC" id="1.5.1.25"/>
    </reaction>
    <physiologicalReaction direction="right-to-left" evidence="8">
        <dbReference type="Rhea" id="RHEA:12506"/>
    </physiologicalReaction>
</comment>
<comment type="catalytic activity">
    <reaction evidence="13">
        <text>L-proline + NAD(+) = 1-pyrroline-2-carboxylate + NADH + H(+)</text>
        <dbReference type="Rhea" id="RHEA:20321"/>
        <dbReference type="ChEBI" id="CHEBI:15378"/>
        <dbReference type="ChEBI" id="CHEBI:39785"/>
        <dbReference type="ChEBI" id="CHEBI:57540"/>
        <dbReference type="ChEBI" id="CHEBI:57945"/>
        <dbReference type="ChEBI" id="CHEBI:60039"/>
        <dbReference type="EC" id="1.5.1.1"/>
    </reaction>
    <physiologicalReaction direction="right-to-left" evidence="13">
        <dbReference type="Rhea" id="RHEA:20323"/>
    </physiologicalReaction>
</comment>
<comment type="catalytic activity">
    <reaction evidence="9">
        <text>(S)-cystathionine ketimine + NADPH + 2 H(+) = (3R,5S)-2,3,5,6,7-pentahydro-1,4-thiazepine-3,5-dicarboxylate + NADP(+)</text>
        <dbReference type="Rhea" id="RHEA:68036"/>
        <dbReference type="ChEBI" id="CHEBI:15378"/>
        <dbReference type="ChEBI" id="CHEBI:57783"/>
        <dbReference type="ChEBI" id="CHEBI:58349"/>
        <dbReference type="ChEBI" id="CHEBI:176808"/>
        <dbReference type="ChEBI" id="CHEBI:176810"/>
    </reaction>
    <physiologicalReaction direction="left-to-right" evidence="9">
        <dbReference type="Rhea" id="RHEA:68037"/>
    </physiologicalReaction>
</comment>
<evidence type="ECO:0000256" key="8">
    <source>
        <dbReference type="ARBA" id="ARBA00093226"/>
    </source>
</evidence>
<organism evidence="18 19">
    <name type="scientific">Patella caerulea</name>
    <name type="common">Rayed Mediterranean limpet</name>
    <dbReference type="NCBI Taxonomy" id="87958"/>
    <lineage>
        <taxon>Eukaryota</taxon>
        <taxon>Metazoa</taxon>
        <taxon>Spiralia</taxon>
        <taxon>Lophotrochozoa</taxon>
        <taxon>Mollusca</taxon>
        <taxon>Gastropoda</taxon>
        <taxon>Patellogastropoda</taxon>
        <taxon>Patelloidea</taxon>
        <taxon>Patellidae</taxon>
        <taxon>Patella</taxon>
    </lineage>
</organism>
<evidence type="ECO:0000256" key="11">
    <source>
        <dbReference type="ARBA" id="ARBA00093250"/>
    </source>
</evidence>
<name>A0AAN8J700_PATCE</name>
<dbReference type="PANTHER" id="PTHR13812">
    <property type="entry name" value="KETIMINE REDUCTASE MU-CRYSTALLIN"/>
    <property type="match status" value="1"/>
</dbReference>
<evidence type="ECO:0000256" key="17">
    <source>
        <dbReference type="ARBA" id="ARBA00093650"/>
    </source>
</evidence>
<dbReference type="InterPro" id="IPR023401">
    <property type="entry name" value="ODC_N"/>
</dbReference>
<evidence type="ECO:0000313" key="18">
    <source>
        <dbReference type="EMBL" id="KAK6171586.1"/>
    </source>
</evidence>
<accession>A0AAN8J700</accession>
<evidence type="ECO:0000256" key="13">
    <source>
        <dbReference type="ARBA" id="ARBA00093264"/>
    </source>
</evidence>
<dbReference type="PIRSF" id="PIRSF001439">
    <property type="entry name" value="CryM"/>
    <property type="match status" value="1"/>
</dbReference>
<evidence type="ECO:0000256" key="6">
    <source>
        <dbReference type="ARBA" id="ARBA00093197"/>
    </source>
</evidence>
<dbReference type="InterPro" id="IPR036291">
    <property type="entry name" value="NAD(P)-bd_dom_sf"/>
</dbReference>
<comment type="similarity">
    <text evidence="1">Belongs to the ornithine cyclodeaminase/mu-crystallin family.</text>
</comment>
<evidence type="ECO:0000256" key="12">
    <source>
        <dbReference type="ARBA" id="ARBA00093263"/>
    </source>
</evidence>
<dbReference type="GO" id="GO:0047127">
    <property type="term" value="F:thiomorpholine-carboxylate dehydrogenase activity"/>
    <property type="evidence" value="ECO:0007669"/>
    <property type="project" value="UniProtKB-EC"/>
</dbReference>
<proteinExistence type="inferred from homology"/>
<evidence type="ECO:0000256" key="10">
    <source>
        <dbReference type="ARBA" id="ARBA00093248"/>
    </source>
</evidence>
<dbReference type="PANTHER" id="PTHR13812:SF19">
    <property type="entry name" value="KETIMINE REDUCTASE MU-CRYSTALLIN"/>
    <property type="match status" value="1"/>
</dbReference>
<dbReference type="Proteomes" id="UP001347796">
    <property type="component" value="Unassembled WGS sequence"/>
</dbReference>
<dbReference type="EC" id="1.5.1.1" evidence="16"/>
<comment type="catalytic activity">
    <reaction evidence="11">
        <text>(S)-cystathionine ketimine + NADH + 2 H(+) = (3R,5S)-2,3,5,6,7-pentahydro-1,4-thiazepine-3,5-dicarboxylate + NAD(+)</text>
        <dbReference type="Rhea" id="RHEA:68032"/>
        <dbReference type="ChEBI" id="CHEBI:15378"/>
        <dbReference type="ChEBI" id="CHEBI:57540"/>
        <dbReference type="ChEBI" id="CHEBI:57945"/>
        <dbReference type="ChEBI" id="CHEBI:176808"/>
        <dbReference type="ChEBI" id="CHEBI:176810"/>
    </reaction>
    <physiologicalReaction direction="left-to-right" evidence="11">
        <dbReference type="Rhea" id="RHEA:68033"/>
    </physiologicalReaction>
</comment>
<evidence type="ECO:0000313" key="19">
    <source>
        <dbReference type="Proteomes" id="UP001347796"/>
    </source>
</evidence>
<evidence type="ECO:0000256" key="2">
    <source>
        <dbReference type="ARBA" id="ARBA00012883"/>
    </source>
</evidence>
<comment type="catalytic activity">
    <reaction evidence="14">
        <text>L-pipecolate + NADP(+) = Delta(1)-piperideine-2-carboxylate + NADPH + H(+)</text>
        <dbReference type="Rhea" id="RHEA:12524"/>
        <dbReference type="ChEBI" id="CHEBI:15378"/>
        <dbReference type="ChEBI" id="CHEBI:57783"/>
        <dbReference type="ChEBI" id="CHEBI:58349"/>
        <dbReference type="ChEBI" id="CHEBI:61185"/>
        <dbReference type="ChEBI" id="CHEBI:77631"/>
        <dbReference type="EC" id="1.5.1.1"/>
    </reaction>
    <physiologicalReaction direction="right-to-left" evidence="14">
        <dbReference type="Rhea" id="RHEA:12526"/>
    </physiologicalReaction>
</comment>
<dbReference type="SUPFAM" id="SSF51735">
    <property type="entry name" value="NAD(P)-binding Rossmann-fold domains"/>
    <property type="match status" value="1"/>
</dbReference>
<evidence type="ECO:0000256" key="14">
    <source>
        <dbReference type="ARBA" id="ARBA00093273"/>
    </source>
</evidence>
<comment type="catalytic activity">
    <reaction evidence="6">
        <text>Delta(2)-thiazoline-2-carboxylate + NADPH + 2 H(+) = L-thiazolidine-2-carboxylate + NADP(+)</text>
        <dbReference type="Rhea" id="RHEA:68072"/>
        <dbReference type="ChEBI" id="CHEBI:15378"/>
        <dbReference type="ChEBI" id="CHEBI:57783"/>
        <dbReference type="ChEBI" id="CHEBI:58349"/>
        <dbReference type="ChEBI" id="CHEBI:176895"/>
        <dbReference type="ChEBI" id="CHEBI:176896"/>
    </reaction>
    <physiologicalReaction direction="left-to-right" evidence="6">
        <dbReference type="Rhea" id="RHEA:68073"/>
    </physiologicalReaction>
</comment>
<protein>
    <recommendedName>
        <fullName evidence="3">Ketimine reductase mu-crystallin</fullName>
        <ecNumber evidence="16">1.5.1.1</ecNumber>
        <ecNumber evidence="2">1.5.1.25</ecNumber>
    </recommendedName>
    <alternativeName>
        <fullName evidence="17">1-piperideine-2-carboxylate/1-pyrroline-2-carboxylate reductase</fullName>
    </alternativeName>
    <alternativeName>
        <fullName evidence="4">NADP-regulated thyroid-hormone-binding protein</fullName>
    </alternativeName>
</protein>
<dbReference type="FunFam" id="3.40.50.720:FF:000241">
    <property type="entry name" value="ketimine reductase mu-crystallin"/>
    <property type="match status" value="1"/>
</dbReference>
<evidence type="ECO:0000256" key="3">
    <source>
        <dbReference type="ARBA" id="ARBA00015173"/>
    </source>
</evidence>
<sequence length="307" mass="33322">MAACVKQISSATVMSVLKYEDLIPEMEKAMSKVSSMAESGVDQPVRTVVKIKPADGYLGVMPVYSQYDNLLAAKLLCFYPHNSLQQEPSHYAIIMVFDAKNGAPKAMVDGDKITEMRTAAVSAVATKYLSPADPQVLAILGSGVQARSHCIAMRKIYPFKEVRIWSRNFANAEKLAKEMNGLACKTAEEAVSGADVINTVTSSPIPIIKLEWIKPGAHINAVGACRYDWNEIDPAIMQAAVVYVDSKDAAVKESGDIIMSKAEIYGELGEMILGVKEAKRDQLTVFKSLGLAIQDAVAAKMVLDRTE</sequence>
<dbReference type="AlphaFoldDB" id="A0AAN8J700"/>
<comment type="catalytic activity">
    <reaction evidence="10">
        <text>(R)-lanthionine ketimine + NADPH + 2 H(+) = (3R,5R)-1,4-thiomorpholine-3,5-dicarboxylate + NADP(+)</text>
        <dbReference type="Rhea" id="RHEA:68040"/>
        <dbReference type="ChEBI" id="CHEBI:15378"/>
        <dbReference type="ChEBI" id="CHEBI:57783"/>
        <dbReference type="ChEBI" id="CHEBI:58349"/>
        <dbReference type="ChEBI" id="CHEBI:176891"/>
        <dbReference type="ChEBI" id="CHEBI:176892"/>
    </reaction>
    <physiologicalReaction direction="left-to-right" evidence="10">
        <dbReference type="Rhea" id="RHEA:68041"/>
    </physiologicalReaction>
</comment>
<evidence type="ECO:0000256" key="4">
    <source>
        <dbReference type="ARBA" id="ARBA00033420"/>
    </source>
</evidence>
<evidence type="ECO:0000256" key="16">
    <source>
        <dbReference type="ARBA" id="ARBA00093598"/>
    </source>
</evidence>
<dbReference type="GO" id="GO:0042562">
    <property type="term" value="F:hormone binding"/>
    <property type="evidence" value="ECO:0007669"/>
    <property type="project" value="TreeGrafter"/>
</dbReference>
<dbReference type="InterPro" id="IPR003462">
    <property type="entry name" value="ODC_Mu_crystall"/>
</dbReference>
<dbReference type="EC" id="1.5.1.25" evidence="2"/>
<dbReference type="Gene3D" id="3.40.50.720">
    <property type="entry name" value="NAD(P)-binding Rossmann-like Domain"/>
    <property type="match status" value="1"/>
</dbReference>
<dbReference type="Pfam" id="PF02423">
    <property type="entry name" value="OCD_Mu_crystall"/>
    <property type="match status" value="1"/>
</dbReference>
<dbReference type="GO" id="GO:0005737">
    <property type="term" value="C:cytoplasm"/>
    <property type="evidence" value="ECO:0007669"/>
    <property type="project" value="TreeGrafter"/>
</dbReference>
<evidence type="ECO:0000256" key="15">
    <source>
        <dbReference type="ARBA" id="ARBA00093567"/>
    </source>
</evidence>